<reference evidence="2" key="2">
    <citation type="submission" date="2015-06" db="UniProtKB">
        <authorList>
            <consortium name="EnsemblMetazoa"/>
        </authorList>
    </citation>
    <scope>IDENTIFICATION</scope>
</reference>
<dbReference type="AlphaFoldDB" id="T1H0G1"/>
<proteinExistence type="predicted"/>
<protein>
    <submittedName>
        <fullName evidence="2">Uncharacterized protein</fullName>
    </submittedName>
</protein>
<dbReference type="EnsemblMetazoa" id="MESCA009639-RA">
    <property type="protein sequence ID" value="MESCA009639-PA"/>
    <property type="gene ID" value="MESCA009639"/>
</dbReference>
<organism evidence="2 3">
    <name type="scientific">Megaselia scalaris</name>
    <name type="common">Humpbacked fly</name>
    <name type="synonym">Phora scalaris</name>
    <dbReference type="NCBI Taxonomy" id="36166"/>
    <lineage>
        <taxon>Eukaryota</taxon>
        <taxon>Metazoa</taxon>
        <taxon>Ecdysozoa</taxon>
        <taxon>Arthropoda</taxon>
        <taxon>Hexapoda</taxon>
        <taxon>Insecta</taxon>
        <taxon>Pterygota</taxon>
        <taxon>Neoptera</taxon>
        <taxon>Endopterygota</taxon>
        <taxon>Diptera</taxon>
        <taxon>Brachycera</taxon>
        <taxon>Muscomorpha</taxon>
        <taxon>Platypezoidea</taxon>
        <taxon>Phoridae</taxon>
        <taxon>Megaseliini</taxon>
        <taxon>Megaselia</taxon>
    </lineage>
</organism>
<evidence type="ECO:0000313" key="2">
    <source>
        <dbReference type="EnsemblMetazoa" id="MESCA009639-PA"/>
    </source>
</evidence>
<feature type="region of interest" description="Disordered" evidence="1">
    <location>
        <begin position="27"/>
        <end position="51"/>
    </location>
</feature>
<accession>T1H0G1</accession>
<dbReference type="Proteomes" id="UP000015102">
    <property type="component" value="Unassembled WGS sequence"/>
</dbReference>
<keyword evidence="3" id="KW-1185">Reference proteome</keyword>
<name>T1H0G1_MEGSC</name>
<dbReference type="EMBL" id="CAQQ02020961">
    <property type="status" value="NOT_ANNOTATED_CDS"/>
    <property type="molecule type" value="Genomic_DNA"/>
</dbReference>
<evidence type="ECO:0000256" key="1">
    <source>
        <dbReference type="SAM" id="MobiDB-lite"/>
    </source>
</evidence>
<dbReference type="STRING" id="36166.T1H0G1"/>
<dbReference type="HOGENOM" id="CLU_2253110_0_0_1"/>
<sequence length="104" mass="12228">MVVLYRMGVRSRHQREFHNHLQTISEFLDRQEEPQTTVDNTPPPDYEAPPDYDEVIKIGFDNDISRNRSCQIQTIEQQPTTSRSRNDEIVSNIEVAISRPGYYF</sequence>
<reference evidence="3" key="1">
    <citation type="submission" date="2013-02" db="EMBL/GenBank/DDBJ databases">
        <authorList>
            <person name="Hughes D."/>
        </authorList>
    </citation>
    <scope>NUCLEOTIDE SEQUENCE</scope>
    <source>
        <strain>Durham</strain>
        <strain evidence="3">NC isolate 2 -- Noor lab</strain>
    </source>
</reference>
<evidence type="ECO:0000313" key="3">
    <source>
        <dbReference type="Proteomes" id="UP000015102"/>
    </source>
</evidence>